<evidence type="ECO:0000313" key="8">
    <source>
        <dbReference type="Proteomes" id="UP000054011"/>
    </source>
</evidence>
<dbReference type="Pfam" id="PF21076">
    <property type="entry name" value="GDH_ACT2"/>
    <property type="match status" value="1"/>
</dbReference>
<dbReference type="Pfam" id="PF21077">
    <property type="entry name" value="GDH_ACT3"/>
    <property type="match status" value="1"/>
</dbReference>
<evidence type="ECO:0000259" key="5">
    <source>
        <dbReference type="Pfam" id="PF21076"/>
    </source>
</evidence>
<dbReference type="RefSeq" id="WP_058944362.1">
    <property type="nucleotide sequence ID" value="NZ_LNSV01000080.1"/>
</dbReference>
<dbReference type="InterPro" id="IPR007780">
    <property type="entry name" value="NAD_Glu_DH_bac"/>
</dbReference>
<feature type="domain" description="NAD-specific glutamate dehydrogenase C-terminal" evidence="3">
    <location>
        <begin position="1299"/>
        <end position="1636"/>
    </location>
</feature>
<dbReference type="InterPro" id="IPR024727">
    <property type="entry name" value="NAD_Glu_DH_N_ACT1"/>
</dbReference>
<dbReference type="InterPro" id="IPR049064">
    <property type="entry name" value="NAD_Glu_DH_ACT3"/>
</dbReference>
<dbReference type="Proteomes" id="UP000054011">
    <property type="component" value="Unassembled WGS sequence"/>
</dbReference>
<dbReference type="InterPro" id="IPR028971">
    <property type="entry name" value="NAD-GDH_cat"/>
</dbReference>
<evidence type="ECO:0000313" key="7">
    <source>
        <dbReference type="EMBL" id="KUH36366.1"/>
    </source>
</evidence>
<dbReference type="Pfam" id="PF21075">
    <property type="entry name" value="GDH_ACT1"/>
    <property type="match status" value="1"/>
</dbReference>
<dbReference type="InterPro" id="IPR049056">
    <property type="entry name" value="NAD_Glu_DH_HM3"/>
</dbReference>
<accession>A0A117IUQ4</accession>
<evidence type="ECO:0000259" key="3">
    <source>
        <dbReference type="Pfam" id="PF21074"/>
    </source>
</evidence>
<dbReference type="Pfam" id="PF05088">
    <property type="entry name" value="Bac_GDH_CD"/>
    <property type="match status" value="1"/>
</dbReference>
<comment type="caution">
    <text evidence="7">The sequence shown here is derived from an EMBL/GenBank/DDBJ whole genome shotgun (WGS) entry which is preliminary data.</text>
</comment>
<protein>
    <submittedName>
        <fullName evidence="7">NAD-glutamate dehydrogenase</fullName>
    </submittedName>
</protein>
<dbReference type="SUPFAM" id="SSF53223">
    <property type="entry name" value="Aminoacid dehydrogenase-like, N-terminal domain"/>
    <property type="match status" value="1"/>
</dbReference>
<sequence>MQTKLDEAKAELLERAARVAENEPGDRPDPETVLEYLQRYYLHTAPEDLADRDPVDVFGAALSHYRLAENRPQGKARVRVHTPTVEENGWTCSHSVVEVVTDDMPFLVDSVTNELSRQNRGIHLVVHPQVVVRRDVTGKLIEVLPSAPGPGAGERPHDALVESWIHVEIDRETDRADLQQITTDLLRVLSDVREAVEDWEKMRDAALRLADDLTDEPVAEDLHPSELEEARELLRWLADDHFTFLGYREYTLVDGDALAAVPGTGLGILRSDPHHAGDDDAHGHPVSPSFNRLPADARAKAREHRLLILTKANSRATVHRPSYLDYIGVKKFDAAGNVVGERRFLGLFSSAAYTESVRRVPVIRRKVAELLEAAGFSPASHDGRDLLQILETYPRDELFQTPVDQLLAIVTSVLYLQERRRLRLYLRQDEYGRYYSALVYLPRDRFNTTVRERLTDILKEELGGTSVDFTAWNTESVLSRLHFVVRVPQGSTLTPLTDADADRIETRLAEAARSWADGFAEALNAESGEERASDLLRRYGGAFTEGYKADHSPRAAVADVLQLEQLGHGGEDFALSLYEPVGAAPGERRFKIYKSGAQVSLSAVLPVLNRLGVEVVDERPYELRCADRTHAWIYDFGLRMPTTGNGADFRDDARERFQEAFAATWTGQAENDGFNALVLTAGLTWRQAMVLRAYAKYLRQAGLTFSQDYMEDTLRDNVHTTRLLVSLFEARMAPERQRAGTELIDGLLEELDGALDQVASLDDDRILRSFLTVIKATLRTNFFQKDADGRPHPYVSMKFDPQAMPDLPAPRPAFEIWVYSPRVEGVHLRFGKVARGGLRWSDRREDFRTEILGLVKAQMVKNTVIVPVGAKGGFVAKQLPDPSVDRDAWLAEGIAAYRTFISALLDITDNLVAGEVVPPADVVRHDEDDTYLVVAADKGTATFSDIANEVAVGYGFWLGDAFASGGSAGYDHKGMGITARGAWESVERHFRELGHDTQTQDFTVVGVGDMSGDVFGNGMLLSEHIRLVAAFDHRHIFVDPNPDAAVSYAERRRLFELPRSSWADYDAGLLSPGGGVHSRQAKSIPVNAHMRAALGIEDGVTKLTPAELMKAILKAPVDLLWNGGIGTYVKATTETHADVGDKANDPIRVDGEELRVKVVGEGGNLGLTQLGRIEFARRGGPTGDGGKINTDAIDNSAGVDTSDHEVNIKILLNGLVADGDMTVKQRNKILAEMTDEVGSLVLRNNYAQNVALALAVGQSSSLLHAHQRFLRRLEGVGRLDRGLEFLPTDRQIRELLNSGRGLSQPELAVLLAYTKITVAEELIATDLPDDPYLRSLLHAYFPSKLREEFPEQIDAHALRREIITTVMVNDTVNTGGSTYLHRLREETGASIEEIIRAHTCARTIFGLGAVWDAVEALDNQVPADVQSRIRLHSRRLVERGTRWLLNNRPQPLQLAETIDFFGARVEQVWGELPKMLRGADLEWYEGLVAELTGAGVPVELAARVAGFSSAFPTLDIVAIADRTGKEPLAVAEVYYDLADRLRITQLMDRIIELPRADRWQSMARAAIREDLYAAHAALTADVLSAGNGTSTPEERFAAWERKNASLLGRARTTLEEIQNSDAFDLANLSVAMRTMRTLLRAHS</sequence>
<dbReference type="PANTHER" id="PTHR43403">
    <property type="entry name" value="NAD-SPECIFIC GLUTAMATE DEHYDROGENASE"/>
    <property type="match status" value="1"/>
</dbReference>
<proteinExistence type="predicted"/>
<dbReference type="STRING" id="936756.ATE80_24090"/>
<gene>
    <name evidence="7" type="ORF">ATE80_24090</name>
</gene>
<dbReference type="PIRSF" id="PIRSF036761">
    <property type="entry name" value="GDH_Mll4104"/>
    <property type="match status" value="1"/>
</dbReference>
<dbReference type="Pfam" id="PF21073">
    <property type="entry name" value="GDH_HM1"/>
    <property type="match status" value="1"/>
</dbReference>
<dbReference type="InterPro" id="IPR048381">
    <property type="entry name" value="GDH_C"/>
</dbReference>
<feature type="compositionally biased region" description="Basic and acidic residues" evidence="1">
    <location>
        <begin position="271"/>
        <end position="283"/>
    </location>
</feature>
<dbReference type="GO" id="GO:0006538">
    <property type="term" value="P:L-glutamate catabolic process"/>
    <property type="evidence" value="ECO:0007669"/>
    <property type="project" value="InterPro"/>
</dbReference>
<feature type="domain" description="NAD-glutamate dehydrogenase ACT3" evidence="6">
    <location>
        <begin position="573"/>
        <end position="643"/>
    </location>
</feature>
<organism evidence="7 8">
    <name type="scientific">Streptomyces kanasensis</name>
    <dbReference type="NCBI Taxonomy" id="936756"/>
    <lineage>
        <taxon>Bacteria</taxon>
        <taxon>Bacillati</taxon>
        <taxon>Actinomycetota</taxon>
        <taxon>Actinomycetes</taxon>
        <taxon>Kitasatosporales</taxon>
        <taxon>Streptomycetaceae</taxon>
        <taxon>Streptomyces</taxon>
    </lineage>
</organism>
<dbReference type="InterPro" id="IPR049058">
    <property type="entry name" value="NAD_Glu_DH_HM2"/>
</dbReference>
<reference evidence="7 8" key="1">
    <citation type="submission" date="2015-11" db="EMBL/GenBank/DDBJ databases">
        <title>Genome-wide analysis reveals the secondary metabolome in Streptomyces kanasensis ZX01.</title>
        <authorList>
            <person name="Zhang G."/>
            <person name="Han L."/>
            <person name="Feng J."/>
            <person name="Zhang X."/>
        </authorList>
    </citation>
    <scope>NUCLEOTIDE SEQUENCE [LARGE SCALE GENOMIC DNA]</scope>
    <source>
        <strain evidence="7 8">ZX01</strain>
    </source>
</reference>
<dbReference type="Pfam" id="PF21078">
    <property type="entry name" value="GDH_HM3"/>
    <property type="match status" value="1"/>
</dbReference>
<feature type="domain" description="NAD-glutamate dehydrogenase N-terminal ACT1" evidence="4">
    <location>
        <begin position="37"/>
        <end position="185"/>
    </location>
</feature>
<name>A0A117IUQ4_9ACTN</name>
<dbReference type="Gene3D" id="3.40.50.720">
    <property type="entry name" value="NAD(P)-binding Rossmann-like Domain"/>
    <property type="match status" value="1"/>
</dbReference>
<evidence type="ECO:0000259" key="2">
    <source>
        <dbReference type="Pfam" id="PF05088"/>
    </source>
</evidence>
<feature type="domain" description="NAD-glutamate dehydrogenase catalytic" evidence="2">
    <location>
        <begin position="751"/>
        <end position="1254"/>
    </location>
</feature>
<dbReference type="GO" id="GO:0004352">
    <property type="term" value="F:glutamate dehydrogenase (NAD+) activity"/>
    <property type="evidence" value="ECO:0007669"/>
    <property type="project" value="InterPro"/>
</dbReference>
<dbReference type="PANTHER" id="PTHR43403:SF1">
    <property type="entry name" value="NAD-SPECIFIC GLUTAMATE DEHYDROGENASE"/>
    <property type="match status" value="1"/>
</dbReference>
<feature type="region of interest" description="Disordered" evidence="1">
    <location>
        <begin position="270"/>
        <end position="291"/>
    </location>
</feature>
<dbReference type="InterPro" id="IPR036291">
    <property type="entry name" value="NAD(P)-bd_dom_sf"/>
</dbReference>
<evidence type="ECO:0000256" key="1">
    <source>
        <dbReference type="SAM" id="MobiDB-lite"/>
    </source>
</evidence>
<dbReference type="Pfam" id="PF21079">
    <property type="entry name" value="GDH_HM2"/>
    <property type="match status" value="1"/>
</dbReference>
<dbReference type="InterPro" id="IPR046346">
    <property type="entry name" value="Aminoacid_DH-like_N_sf"/>
</dbReference>
<dbReference type="EMBL" id="LNSV01000080">
    <property type="protein sequence ID" value="KUH36366.1"/>
    <property type="molecule type" value="Genomic_DNA"/>
</dbReference>
<evidence type="ECO:0000259" key="4">
    <source>
        <dbReference type="Pfam" id="PF21075"/>
    </source>
</evidence>
<keyword evidence="8" id="KW-1185">Reference proteome</keyword>
<dbReference type="Pfam" id="PF21074">
    <property type="entry name" value="GDH_C"/>
    <property type="match status" value="1"/>
</dbReference>
<dbReference type="GO" id="GO:0004069">
    <property type="term" value="F:L-aspartate:2-oxoglutarate aminotransferase activity"/>
    <property type="evidence" value="ECO:0007669"/>
    <property type="project" value="InterPro"/>
</dbReference>
<dbReference type="InterPro" id="IPR049059">
    <property type="entry name" value="NAD_Glu_DH_HM1"/>
</dbReference>
<dbReference type="OrthoDB" id="9758052at2"/>
<feature type="domain" description="NAD-glutamate dehydrogenase ACT2" evidence="5">
    <location>
        <begin position="423"/>
        <end position="515"/>
    </location>
</feature>
<dbReference type="SUPFAM" id="SSF51735">
    <property type="entry name" value="NAD(P)-binding Rossmann-fold domains"/>
    <property type="match status" value="1"/>
</dbReference>
<evidence type="ECO:0000259" key="6">
    <source>
        <dbReference type="Pfam" id="PF21077"/>
    </source>
</evidence>
<dbReference type="InterPro" id="IPR049062">
    <property type="entry name" value="NAD_Glu_DH_ACT2"/>
</dbReference>